<dbReference type="Proteomes" id="UP000518752">
    <property type="component" value="Unassembled WGS sequence"/>
</dbReference>
<protein>
    <submittedName>
        <fullName evidence="1">Uncharacterized protein</fullName>
    </submittedName>
</protein>
<keyword evidence="2" id="KW-1185">Reference proteome</keyword>
<gene>
    <name evidence="1" type="ORF">D9757_004580</name>
</gene>
<evidence type="ECO:0000313" key="1">
    <source>
        <dbReference type="EMBL" id="KAF5388486.1"/>
    </source>
</evidence>
<accession>A0A8H5HRY3</accession>
<dbReference type="OrthoDB" id="3002966at2759"/>
<comment type="caution">
    <text evidence="1">The sequence shown here is derived from an EMBL/GenBank/DDBJ whole genome shotgun (WGS) entry which is preliminary data.</text>
</comment>
<dbReference type="EMBL" id="JAACJN010000029">
    <property type="protein sequence ID" value="KAF5388486.1"/>
    <property type="molecule type" value="Genomic_DNA"/>
</dbReference>
<proteinExistence type="predicted"/>
<name>A0A8H5HRY3_9AGAR</name>
<evidence type="ECO:0000313" key="2">
    <source>
        <dbReference type="Proteomes" id="UP000518752"/>
    </source>
</evidence>
<reference evidence="1 2" key="1">
    <citation type="journal article" date="2020" name="ISME J.">
        <title>Uncovering the hidden diversity of litter-decomposition mechanisms in mushroom-forming fungi.</title>
        <authorList>
            <person name="Floudas D."/>
            <person name="Bentzer J."/>
            <person name="Ahren D."/>
            <person name="Johansson T."/>
            <person name="Persson P."/>
            <person name="Tunlid A."/>
        </authorList>
    </citation>
    <scope>NUCLEOTIDE SEQUENCE [LARGE SCALE GENOMIC DNA]</scope>
    <source>
        <strain evidence="1 2">CBS 406.79</strain>
    </source>
</reference>
<sequence>MRLTRLSPPFMSSVGESLLRSNSPVSSILPDYHSSEDSRPPLYSRHSRPDIPISYSFSDLGYHDIMLLVPQSSAALPSYKISVSLNLNPLLPISVVTRVEMENSQEDVFTVVASDSGGTEHGYQPAYSAQQRAIKCGYIASALVMDLDSSDPIIDNMELRWDCRTRLDDGSPMCVCYDSLDRQLATFVPPPLLVPPPLPPAVFTVFPDGHQHFEHILMSMLVVQRKMSMLL</sequence>
<organism evidence="1 2">
    <name type="scientific">Collybiopsis confluens</name>
    <dbReference type="NCBI Taxonomy" id="2823264"/>
    <lineage>
        <taxon>Eukaryota</taxon>
        <taxon>Fungi</taxon>
        <taxon>Dikarya</taxon>
        <taxon>Basidiomycota</taxon>
        <taxon>Agaricomycotina</taxon>
        <taxon>Agaricomycetes</taxon>
        <taxon>Agaricomycetidae</taxon>
        <taxon>Agaricales</taxon>
        <taxon>Marasmiineae</taxon>
        <taxon>Omphalotaceae</taxon>
        <taxon>Collybiopsis</taxon>
    </lineage>
</organism>
<dbReference type="AlphaFoldDB" id="A0A8H5HRY3"/>